<feature type="compositionally biased region" description="Polar residues" evidence="1">
    <location>
        <begin position="79"/>
        <end position="103"/>
    </location>
</feature>
<evidence type="ECO:0000313" key="2">
    <source>
        <dbReference type="EMBL" id="RGP78413.1"/>
    </source>
</evidence>
<dbReference type="AlphaFoldDB" id="A0A395T0Y3"/>
<feature type="compositionally biased region" description="Polar residues" evidence="1">
    <location>
        <begin position="288"/>
        <end position="298"/>
    </location>
</feature>
<keyword evidence="3" id="KW-1185">Reference proteome</keyword>
<protein>
    <submittedName>
        <fullName evidence="2">Uncharacterized protein</fullName>
    </submittedName>
</protein>
<name>A0A395T0Y3_9HYPO</name>
<feature type="compositionally biased region" description="Acidic residues" evidence="1">
    <location>
        <begin position="104"/>
        <end position="119"/>
    </location>
</feature>
<feature type="compositionally biased region" description="Acidic residues" evidence="1">
    <location>
        <begin position="417"/>
        <end position="428"/>
    </location>
</feature>
<feature type="region of interest" description="Disordered" evidence="1">
    <location>
        <begin position="288"/>
        <end position="366"/>
    </location>
</feature>
<feature type="compositionally biased region" description="Basic and acidic residues" evidence="1">
    <location>
        <begin position="405"/>
        <end position="416"/>
    </location>
</feature>
<evidence type="ECO:0000313" key="3">
    <source>
        <dbReference type="Proteomes" id="UP000266234"/>
    </source>
</evidence>
<comment type="caution">
    <text evidence="2">The sequence shown here is derived from an EMBL/GenBank/DDBJ whole genome shotgun (WGS) entry which is preliminary data.</text>
</comment>
<feature type="compositionally biased region" description="Polar residues" evidence="1">
    <location>
        <begin position="194"/>
        <end position="210"/>
    </location>
</feature>
<dbReference type="Proteomes" id="UP000266234">
    <property type="component" value="Unassembled WGS sequence"/>
</dbReference>
<accession>A0A395T0Y3</accession>
<feature type="compositionally biased region" description="Basic and acidic residues" evidence="1">
    <location>
        <begin position="174"/>
        <end position="183"/>
    </location>
</feature>
<gene>
    <name evidence="2" type="ORF">FLONG3_3549</name>
</gene>
<feature type="compositionally biased region" description="Basic and acidic residues" evidence="1">
    <location>
        <begin position="332"/>
        <end position="366"/>
    </location>
</feature>
<feature type="region of interest" description="Disordered" evidence="1">
    <location>
        <begin position="68"/>
        <end position="150"/>
    </location>
</feature>
<feature type="region of interest" description="Disordered" evidence="1">
    <location>
        <begin position="174"/>
        <end position="210"/>
    </location>
</feature>
<organism evidence="2 3">
    <name type="scientific">Fusarium longipes</name>
    <dbReference type="NCBI Taxonomy" id="694270"/>
    <lineage>
        <taxon>Eukaryota</taxon>
        <taxon>Fungi</taxon>
        <taxon>Dikarya</taxon>
        <taxon>Ascomycota</taxon>
        <taxon>Pezizomycotina</taxon>
        <taxon>Sordariomycetes</taxon>
        <taxon>Hypocreomycetidae</taxon>
        <taxon>Hypocreales</taxon>
        <taxon>Nectriaceae</taxon>
        <taxon>Fusarium</taxon>
    </lineage>
</organism>
<proteinExistence type="predicted"/>
<sequence length="590" mass="66311">MMNMAMLGGDDREIWDPGWCHQLNPSPFSQPLDAYGPNPCNNLGPYQFGTGHNSYQNIAHNHQQYNPAASTAPAMPLSHGTNGINQNTYQTTMPTAETVGQSTWDEEWIDDSGDEDGSMDDIWSSSPPPEPAEPDIYSAPTSTESSCVLEHSNEGVVDAEPAGENVQDRLARATSKLDMRDTEQEAPPKPLKVESSSPNELPEASSSMKQLTHVSKTLQFTDAVADYPSSQHPYSYLIGMLIKTWMEILERLIAQGYDRNGAKEHLTDMLGSILDTCYSFELNKNLPDNSLPTPSTRLLHTPPPDNTPCPRAGKNPRHGEDDELNSPATSERGSKHGEQSLHHRRSQRDPSRIPALHREAPRFGTHETMKAIEEMVPGFDRRLIGKVDEKKNRLDQELTTSTEGASHEPVHDHDFKEEEDEIETASESDDDLQEFYISLPTTQPQPDNSHFDTENVLAENIETSGALNGWSGVPEDLEAVSRTPFNMWEDVLGVRTQIYGIFRSFPGITIEVCRIKGQKSIIMMIFTPPRICRNHRRFRRRIDDLMELTKFGKAFVKEGVEDIDIEIWRTNFRLVVVGGEDDRRMKKTES</sequence>
<reference evidence="2 3" key="1">
    <citation type="journal article" date="2018" name="PLoS Pathog.">
        <title>Evolution of structural diversity of trichothecenes, a family of toxins produced by plant pathogenic and entomopathogenic fungi.</title>
        <authorList>
            <person name="Proctor R.H."/>
            <person name="McCormick S.P."/>
            <person name="Kim H.S."/>
            <person name="Cardoza R.E."/>
            <person name="Stanley A.M."/>
            <person name="Lindo L."/>
            <person name="Kelly A."/>
            <person name="Brown D.W."/>
            <person name="Lee T."/>
            <person name="Vaughan M.M."/>
            <person name="Alexander N.J."/>
            <person name="Busman M."/>
            <person name="Gutierrez S."/>
        </authorList>
    </citation>
    <scope>NUCLEOTIDE SEQUENCE [LARGE SCALE GENOMIC DNA]</scope>
    <source>
        <strain evidence="2 3">NRRL 20695</strain>
    </source>
</reference>
<evidence type="ECO:0000256" key="1">
    <source>
        <dbReference type="SAM" id="MobiDB-lite"/>
    </source>
</evidence>
<feature type="region of interest" description="Disordered" evidence="1">
    <location>
        <begin position="392"/>
        <end position="428"/>
    </location>
</feature>
<dbReference type="EMBL" id="PXOG01000070">
    <property type="protein sequence ID" value="RGP78413.1"/>
    <property type="molecule type" value="Genomic_DNA"/>
</dbReference>
<dbReference type="OrthoDB" id="5085838at2759"/>